<evidence type="ECO:0000313" key="3">
    <source>
        <dbReference type="Proteomes" id="UP000011566"/>
    </source>
</evidence>
<reference evidence="2 3" key="1">
    <citation type="journal article" date="2014" name="PLoS Genet.">
        <title>Phylogenetically driven sequencing of extremely halophilic archaea reveals strategies for static and dynamic osmo-response.</title>
        <authorList>
            <person name="Becker E.A."/>
            <person name="Seitzer P.M."/>
            <person name="Tritt A."/>
            <person name="Larsen D."/>
            <person name="Krusor M."/>
            <person name="Yao A.I."/>
            <person name="Wu D."/>
            <person name="Madern D."/>
            <person name="Eisen J.A."/>
            <person name="Darling A.E."/>
            <person name="Facciotti M.T."/>
        </authorList>
    </citation>
    <scope>NUCLEOTIDE SEQUENCE [LARGE SCALE GENOMIC DNA]</scope>
    <source>
        <strain evidence="2 3">100A6</strain>
    </source>
</reference>
<dbReference type="PANTHER" id="PTHR42951">
    <property type="entry name" value="METALLO-BETA-LACTAMASE DOMAIN-CONTAINING"/>
    <property type="match status" value="1"/>
</dbReference>
<dbReference type="InterPro" id="IPR036866">
    <property type="entry name" value="RibonucZ/Hydroxyglut_hydro"/>
</dbReference>
<gene>
    <name evidence="2" type="ORF">C447_14326</name>
</gene>
<dbReference type="InterPro" id="IPR050855">
    <property type="entry name" value="NDM-1-like"/>
</dbReference>
<keyword evidence="2" id="KW-0378">Hydrolase</keyword>
<dbReference type="SMART" id="SM00849">
    <property type="entry name" value="Lactamase_B"/>
    <property type="match status" value="1"/>
</dbReference>
<sequence>MNRTTDWYETASTTADDYRLTETLNGVPSNAYLLTDGEARLVVDSAFGVGDLRETCGELAGDSARLLLTHTHWDHIGAGHQFDRAHVHPTESAAGEVRIDSLSEEFVGRPKRFVEEHLAAGGSLPDEVDSETFDVPPVTGVEPVEAGDVIELGDRRLELVDLAGHSPGQLGVLDRDRDRLYGGDLVHGDRNLYVHFRDCDIRRYIESFERVIELREANAFSTLLTGHNPPIADEDLSVLDTLRDHLESIVDGDRTPETIETAWGEKHRYRIGGTEILTKPSV</sequence>
<dbReference type="PATRIC" id="fig|1132509.6.peg.3343"/>
<dbReference type="eggNOG" id="arCOG00498">
    <property type="taxonomic scope" value="Archaea"/>
</dbReference>
<dbReference type="Gene3D" id="3.60.15.10">
    <property type="entry name" value="Ribonuclease Z/Hydroxyacylglutathione hydrolase-like"/>
    <property type="match status" value="1"/>
</dbReference>
<dbReference type="RefSeq" id="WP_007695090.1">
    <property type="nucleotide sequence ID" value="NZ_AJRK01000435.1"/>
</dbReference>
<dbReference type="Pfam" id="PF00753">
    <property type="entry name" value="Lactamase_B"/>
    <property type="match status" value="1"/>
</dbReference>
<dbReference type="PANTHER" id="PTHR42951:SF4">
    <property type="entry name" value="ACYL-COENZYME A THIOESTERASE MBLAC2"/>
    <property type="match status" value="1"/>
</dbReference>
<dbReference type="EMBL" id="AOMB01000041">
    <property type="protein sequence ID" value="EMA36443.1"/>
    <property type="molecule type" value="Genomic_DNA"/>
</dbReference>
<proteinExistence type="predicted"/>
<dbReference type="AlphaFoldDB" id="M0LTH0"/>
<organism evidence="2 3">
    <name type="scientific">Halococcus hamelinensis 100A6</name>
    <dbReference type="NCBI Taxonomy" id="1132509"/>
    <lineage>
        <taxon>Archaea</taxon>
        <taxon>Methanobacteriati</taxon>
        <taxon>Methanobacteriota</taxon>
        <taxon>Stenosarchaea group</taxon>
        <taxon>Halobacteria</taxon>
        <taxon>Halobacteriales</taxon>
        <taxon>Halococcaceae</taxon>
        <taxon>Halococcus</taxon>
    </lineage>
</organism>
<name>M0LTH0_9EURY</name>
<accession>M0LTH0</accession>
<dbReference type="InterPro" id="IPR001279">
    <property type="entry name" value="Metallo-B-lactamas"/>
</dbReference>
<keyword evidence="3" id="KW-1185">Reference proteome</keyword>
<comment type="caution">
    <text evidence="2">The sequence shown here is derived from an EMBL/GenBank/DDBJ whole genome shotgun (WGS) entry which is preliminary data.</text>
</comment>
<dbReference type="Proteomes" id="UP000011566">
    <property type="component" value="Unassembled WGS sequence"/>
</dbReference>
<evidence type="ECO:0000313" key="2">
    <source>
        <dbReference type="EMBL" id="EMA36443.1"/>
    </source>
</evidence>
<dbReference type="GO" id="GO:0016787">
    <property type="term" value="F:hydrolase activity"/>
    <property type="evidence" value="ECO:0007669"/>
    <property type="project" value="UniProtKB-KW"/>
</dbReference>
<feature type="domain" description="Metallo-beta-lactamase" evidence="1">
    <location>
        <begin position="28"/>
        <end position="227"/>
    </location>
</feature>
<protein>
    <submittedName>
        <fullName evidence="2">Zn-dependent hydrolase</fullName>
    </submittedName>
</protein>
<evidence type="ECO:0000259" key="1">
    <source>
        <dbReference type="SMART" id="SM00849"/>
    </source>
</evidence>
<dbReference type="OrthoDB" id="197151at2157"/>
<dbReference type="SUPFAM" id="SSF56281">
    <property type="entry name" value="Metallo-hydrolase/oxidoreductase"/>
    <property type="match status" value="1"/>
</dbReference>